<organism evidence="1 2">
    <name type="scientific">Clavelina lepadiformis</name>
    <name type="common">Light-bulb sea squirt</name>
    <name type="synonym">Ascidia lepadiformis</name>
    <dbReference type="NCBI Taxonomy" id="159417"/>
    <lineage>
        <taxon>Eukaryota</taxon>
        <taxon>Metazoa</taxon>
        <taxon>Chordata</taxon>
        <taxon>Tunicata</taxon>
        <taxon>Ascidiacea</taxon>
        <taxon>Aplousobranchia</taxon>
        <taxon>Clavelinidae</taxon>
        <taxon>Clavelina</taxon>
    </lineage>
</organism>
<dbReference type="Proteomes" id="UP001642483">
    <property type="component" value="Unassembled WGS sequence"/>
</dbReference>
<protein>
    <submittedName>
        <fullName evidence="1">Uncharacterized protein</fullName>
    </submittedName>
</protein>
<evidence type="ECO:0000313" key="2">
    <source>
        <dbReference type="Proteomes" id="UP001642483"/>
    </source>
</evidence>
<keyword evidence="2" id="KW-1185">Reference proteome</keyword>
<proteinExistence type="predicted"/>
<gene>
    <name evidence="1" type="ORF">CVLEPA_LOCUS6873</name>
</gene>
<evidence type="ECO:0000313" key="1">
    <source>
        <dbReference type="EMBL" id="CAK8677497.1"/>
    </source>
</evidence>
<comment type="caution">
    <text evidence="1">The sequence shown here is derived from an EMBL/GenBank/DDBJ whole genome shotgun (WGS) entry which is preliminary data.</text>
</comment>
<sequence length="60" mass="7144">MSPYTCSERADEYWTCHSSWNKNCFTKKFQKRVLELAHEGTLRHSRYDTLTTRKVMVASN</sequence>
<accession>A0ABP0FGQ2</accession>
<reference evidence="1 2" key="1">
    <citation type="submission" date="2024-02" db="EMBL/GenBank/DDBJ databases">
        <authorList>
            <person name="Daric V."/>
            <person name="Darras S."/>
        </authorList>
    </citation>
    <scope>NUCLEOTIDE SEQUENCE [LARGE SCALE GENOMIC DNA]</scope>
</reference>
<dbReference type="EMBL" id="CAWYQH010000046">
    <property type="protein sequence ID" value="CAK8677497.1"/>
    <property type="molecule type" value="Genomic_DNA"/>
</dbReference>
<name>A0ABP0FGQ2_CLALP</name>